<dbReference type="EMBL" id="SPSG01002382">
    <property type="protein sequence ID" value="TFU85338.1"/>
    <property type="molecule type" value="Genomic_DNA"/>
</dbReference>
<comment type="caution">
    <text evidence="1">The sequence shown here is derived from an EMBL/GenBank/DDBJ whole genome shotgun (WGS) entry which is preliminary data.</text>
</comment>
<gene>
    <name evidence="1" type="ORF">E0L31_18120</name>
</gene>
<organism evidence="1">
    <name type="scientific">Serratia marcescens</name>
    <dbReference type="NCBI Taxonomy" id="615"/>
    <lineage>
        <taxon>Bacteria</taxon>
        <taxon>Pseudomonadati</taxon>
        <taxon>Pseudomonadota</taxon>
        <taxon>Gammaproteobacteria</taxon>
        <taxon>Enterobacterales</taxon>
        <taxon>Yersiniaceae</taxon>
        <taxon>Serratia</taxon>
    </lineage>
</organism>
<evidence type="ECO:0000313" key="1">
    <source>
        <dbReference type="EMBL" id="TFU85338.1"/>
    </source>
</evidence>
<reference evidence="1" key="1">
    <citation type="submission" date="2019-03" db="EMBL/GenBank/DDBJ databases">
        <title>Serratia marcescens strain N2 draft genome.</title>
        <authorList>
            <person name="Yassin A."/>
            <person name="El-Kenawy N."/>
            <person name="Youssef N.H."/>
        </authorList>
    </citation>
    <scope>NUCLEOTIDE SEQUENCE [LARGE SCALE GENOMIC DNA]</scope>
    <source>
        <strain evidence="1">N2</strain>
    </source>
</reference>
<dbReference type="Pfam" id="PF06611">
    <property type="entry name" value="DUF1145"/>
    <property type="match status" value="1"/>
</dbReference>
<dbReference type="InterPro" id="IPR009525">
    <property type="entry name" value="DUF1145"/>
</dbReference>
<name>A0A9X8VFY2_SERMA</name>
<feature type="non-terminal residue" evidence="1">
    <location>
        <position position="24"/>
    </location>
</feature>
<protein>
    <submittedName>
        <fullName evidence="1">DUF1145 domain-containing protein</fullName>
    </submittedName>
</protein>
<dbReference type="AlphaFoldDB" id="A0A9X8VFY2"/>
<accession>A0A9X8VFY2</accession>
<sequence>MLINLGRLLMLCVWGFLLSNLFHP</sequence>
<proteinExistence type="predicted"/>